<dbReference type="GO" id="GO:0005886">
    <property type="term" value="C:plasma membrane"/>
    <property type="evidence" value="ECO:0007669"/>
    <property type="project" value="TreeGrafter"/>
</dbReference>
<dbReference type="Proteomes" id="UP000708208">
    <property type="component" value="Unassembled WGS sequence"/>
</dbReference>
<dbReference type="InterPro" id="IPR050352">
    <property type="entry name" value="ABCG_transporters"/>
</dbReference>
<dbReference type="Pfam" id="PF01061">
    <property type="entry name" value="ABC2_membrane"/>
    <property type="match status" value="1"/>
</dbReference>
<evidence type="ECO:0000313" key="9">
    <source>
        <dbReference type="EMBL" id="CAG7724400.1"/>
    </source>
</evidence>
<dbReference type="EMBL" id="CAJVCH010109398">
    <property type="protein sequence ID" value="CAG7724400.1"/>
    <property type="molecule type" value="Genomic_DNA"/>
</dbReference>
<keyword evidence="4 6" id="KW-1133">Transmembrane helix</keyword>
<feature type="transmembrane region" description="Helical" evidence="6">
    <location>
        <begin position="317"/>
        <end position="339"/>
    </location>
</feature>
<evidence type="ECO:0000313" key="10">
    <source>
        <dbReference type="Proteomes" id="UP000708208"/>
    </source>
</evidence>
<evidence type="ECO:0000256" key="3">
    <source>
        <dbReference type="ARBA" id="ARBA00022692"/>
    </source>
</evidence>
<reference evidence="9" key="1">
    <citation type="submission" date="2021-06" db="EMBL/GenBank/DDBJ databases">
        <authorList>
            <person name="Hodson N. C."/>
            <person name="Mongue J. A."/>
            <person name="Jaron S. K."/>
        </authorList>
    </citation>
    <scope>NUCLEOTIDE SEQUENCE</scope>
</reference>
<dbReference type="Pfam" id="PF19055">
    <property type="entry name" value="ABC2_membrane_7"/>
    <property type="match status" value="1"/>
</dbReference>
<proteinExistence type="predicted"/>
<evidence type="ECO:0000259" key="7">
    <source>
        <dbReference type="Pfam" id="PF01061"/>
    </source>
</evidence>
<evidence type="ECO:0000256" key="2">
    <source>
        <dbReference type="ARBA" id="ARBA00022448"/>
    </source>
</evidence>
<keyword evidence="10" id="KW-1185">Reference proteome</keyword>
<dbReference type="OrthoDB" id="66620at2759"/>
<dbReference type="InterPro" id="IPR043926">
    <property type="entry name" value="ABCG_dom"/>
</dbReference>
<keyword evidence="5 6" id="KW-0472">Membrane</keyword>
<comment type="subcellular location">
    <subcellularLocation>
        <location evidence="1">Membrane</location>
        <topology evidence="1">Multi-pass membrane protein</topology>
    </subcellularLocation>
</comment>
<comment type="caution">
    <text evidence="9">The sequence shown here is derived from an EMBL/GenBank/DDBJ whole genome shotgun (WGS) entry which is preliminary data.</text>
</comment>
<feature type="domain" description="ABC-2 type transporter transmembrane" evidence="7">
    <location>
        <begin position="186"/>
        <end position="391"/>
    </location>
</feature>
<evidence type="ECO:0000256" key="1">
    <source>
        <dbReference type="ARBA" id="ARBA00004141"/>
    </source>
</evidence>
<feature type="transmembrane region" description="Helical" evidence="6">
    <location>
        <begin position="235"/>
        <end position="257"/>
    </location>
</feature>
<keyword evidence="3 6" id="KW-0812">Transmembrane</keyword>
<feature type="transmembrane region" description="Helical" evidence="6">
    <location>
        <begin position="433"/>
        <end position="453"/>
    </location>
</feature>
<sequence>MIGSPTTFKGISGGEKKRLAFASEILSDPNILFCDEPTSGLDSFMAQTVVRIMHKMAARGKIIVCTIHQPSSEVFSMFGYLYLLSEGRLAFAGRREDATEFFAKQGYACPVTHNPADYFLRVMAIVPDHADECRERSNIIADAFENTEQFEIYAKTASIRKERDVDLEMIEKQSKMKGDYRVGSCRQFCALAKRSVICTFREPSVFAAKLIQHIILGILVGFVFYKLPYDVEGSVSLTGCLMMSDLVVLMLPVYACITTFSDEIPIFLREHWNGMYRSWIYFVARSLVDLPLYMFYPWIFFPQIFCLVGYTLPYTRIIPHCITLSILAACGASIGYLAASWSKDIRMTLQVLPTFILPSLIFSGFFLDEDCTFSFVGWVKYTSVIYLSSENLMLEQWTSVSDVFQTEPFVPELFGDGAGVIDYYNYTPGRQNLNYILLVVWFFVYRLLAYLGLWL</sequence>
<dbReference type="GO" id="GO:0140359">
    <property type="term" value="F:ABC-type transporter activity"/>
    <property type="evidence" value="ECO:0007669"/>
    <property type="project" value="InterPro"/>
</dbReference>
<dbReference type="AlphaFoldDB" id="A0A8J2P4U0"/>
<feature type="transmembrane region" description="Helical" evidence="6">
    <location>
        <begin position="210"/>
        <end position="229"/>
    </location>
</feature>
<dbReference type="PANTHER" id="PTHR48041:SF139">
    <property type="entry name" value="PROTEIN SCARLET"/>
    <property type="match status" value="1"/>
</dbReference>
<name>A0A8J2P4U0_9HEXA</name>
<gene>
    <name evidence="9" type="ORF">AFUS01_LOCUS13428</name>
</gene>
<feature type="transmembrane region" description="Helical" evidence="6">
    <location>
        <begin position="278"/>
        <end position="297"/>
    </location>
</feature>
<evidence type="ECO:0000259" key="8">
    <source>
        <dbReference type="Pfam" id="PF19055"/>
    </source>
</evidence>
<evidence type="ECO:0000256" key="4">
    <source>
        <dbReference type="ARBA" id="ARBA00022989"/>
    </source>
</evidence>
<evidence type="ECO:0000256" key="6">
    <source>
        <dbReference type="SAM" id="Phobius"/>
    </source>
</evidence>
<evidence type="ECO:0000256" key="5">
    <source>
        <dbReference type="ARBA" id="ARBA00023136"/>
    </source>
</evidence>
<dbReference type="PANTHER" id="PTHR48041">
    <property type="entry name" value="ABC TRANSPORTER G FAMILY MEMBER 28"/>
    <property type="match status" value="1"/>
</dbReference>
<feature type="domain" description="ABC transporter family G" evidence="8">
    <location>
        <begin position="68"/>
        <end position="124"/>
    </location>
</feature>
<dbReference type="InterPro" id="IPR013525">
    <property type="entry name" value="ABC2_TM"/>
</dbReference>
<accession>A0A8J2P4U0</accession>
<keyword evidence="2" id="KW-0813">Transport</keyword>
<feature type="non-terminal residue" evidence="9">
    <location>
        <position position="1"/>
    </location>
</feature>
<organism evidence="9 10">
    <name type="scientific">Allacma fusca</name>
    <dbReference type="NCBI Taxonomy" id="39272"/>
    <lineage>
        <taxon>Eukaryota</taxon>
        <taxon>Metazoa</taxon>
        <taxon>Ecdysozoa</taxon>
        <taxon>Arthropoda</taxon>
        <taxon>Hexapoda</taxon>
        <taxon>Collembola</taxon>
        <taxon>Symphypleona</taxon>
        <taxon>Sminthuridae</taxon>
        <taxon>Allacma</taxon>
    </lineage>
</organism>
<protein>
    <submittedName>
        <fullName evidence="9">Uncharacterized protein</fullName>
    </submittedName>
</protein>